<accession>A0A1B1UC40</accession>
<gene>
    <name evidence="3" type="ORF">LMTR13_09245</name>
</gene>
<dbReference type="Gene3D" id="3.40.50.12370">
    <property type="match status" value="1"/>
</dbReference>
<keyword evidence="4" id="KW-1185">Reference proteome</keyword>
<reference evidence="3 4" key="1">
    <citation type="submission" date="2016-07" db="EMBL/GenBank/DDBJ databases">
        <title>Complete genome sequence of Bradyrhizobium icense LMTR 13T, a potential inoculant strain isolated from lima bean (Phaseolus lunatus) in Peru.</title>
        <authorList>
            <person name="Ormeno-Orrillo E."/>
            <person name="Duran D."/>
            <person name="Rogel M.A."/>
            <person name="Rey L."/>
            <person name="Imperial J."/>
            <person name="Ruiz-Argueso T."/>
            <person name="Martinez-Romero E."/>
        </authorList>
    </citation>
    <scope>NUCLEOTIDE SEQUENCE [LARGE SCALE GENOMIC DNA]</scope>
    <source>
        <strain evidence="3 4">LMTR 13</strain>
    </source>
</reference>
<dbReference type="KEGG" id="bic:LMTR13_09245"/>
<evidence type="ECO:0000313" key="4">
    <source>
        <dbReference type="Proteomes" id="UP000092839"/>
    </source>
</evidence>
<proteinExistence type="inferred from homology"/>
<dbReference type="STRING" id="1274631.LMTR13_09245"/>
<dbReference type="OrthoDB" id="9804721at2"/>
<evidence type="ECO:0000313" key="3">
    <source>
        <dbReference type="EMBL" id="ANW00325.1"/>
    </source>
</evidence>
<dbReference type="AlphaFoldDB" id="A0A1B1UC40"/>
<dbReference type="Pfam" id="PF00582">
    <property type="entry name" value="Usp"/>
    <property type="match status" value="1"/>
</dbReference>
<dbReference type="EMBL" id="CP016428">
    <property type="protein sequence ID" value="ANW00325.1"/>
    <property type="molecule type" value="Genomic_DNA"/>
</dbReference>
<organism evidence="3 4">
    <name type="scientific">Bradyrhizobium icense</name>
    <dbReference type="NCBI Taxonomy" id="1274631"/>
    <lineage>
        <taxon>Bacteria</taxon>
        <taxon>Pseudomonadati</taxon>
        <taxon>Pseudomonadota</taxon>
        <taxon>Alphaproteobacteria</taxon>
        <taxon>Hyphomicrobiales</taxon>
        <taxon>Nitrobacteraceae</taxon>
        <taxon>Bradyrhizobium</taxon>
    </lineage>
</organism>
<dbReference type="PANTHER" id="PTHR46268">
    <property type="entry name" value="STRESS RESPONSE PROTEIN NHAX"/>
    <property type="match status" value="1"/>
</dbReference>
<comment type="similarity">
    <text evidence="1">Belongs to the universal stress protein A family.</text>
</comment>
<name>A0A1B1UC40_9BRAD</name>
<evidence type="ECO:0000259" key="2">
    <source>
        <dbReference type="Pfam" id="PF00582"/>
    </source>
</evidence>
<protein>
    <submittedName>
        <fullName evidence="3">Universal stress protein UspA</fullName>
    </submittedName>
</protein>
<dbReference type="SUPFAM" id="SSF52402">
    <property type="entry name" value="Adenine nucleotide alpha hydrolases-like"/>
    <property type="match status" value="2"/>
</dbReference>
<dbReference type="Proteomes" id="UP000092839">
    <property type="component" value="Chromosome"/>
</dbReference>
<dbReference type="InterPro" id="IPR006016">
    <property type="entry name" value="UspA"/>
</dbReference>
<dbReference type="RefSeq" id="WP_065727604.1">
    <property type="nucleotide sequence ID" value="NZ_CP016428.1"/>
</dbReference>
<sequence length="279" mass="29850">MFRNLLVHVPSERPPRPVIEGSVSLAHAWGAHLDAFSVGYVTATSVPVVAEGGAAVAAIFEVEGERARERAETQLGVFEVEAKNAGISYSSRALVAMPADAASIAGAMARLYDLTIVLQPEFERQALDNALPQDILFQAGGPVLFMPYTFRGAFAAKRVGICWDGSRLAARALRDAMPLLRRAAALTIIAVENGEAPPVECTSEHLLRHLARASLPAKIASFKADRSDIQPGLLSIAADESLDLLVMGGYGHSRLQEIVLGGVTREMLRSMTVPTLMSH</sequence>
<dbReference type="CDD" id="cd00293">
    <property type="entry name" value="USP-like"/>
    <property type="match status" value="1"/>
</dbReference>
<dbReference type="PANTHER" id="PTHR46268:SF15">
    <property type="entry name" value="UNIVERSAL STRESS PROTEIN HP_0031"/>
    <property type="match status" value="1"/>
</dbReference>
<dbReference type="PRINTS" id="PR01438">
    <property type="entry name" value="UNVRSLSTRESS"/>
</dbReference>
<feature type="domain" description="UspA" evidence="2">
    <location>
        <begin position="157"/>
        <end position="277"/>
    </location>
</feature>
<evidence type="ECO:0000256" key="1">
    <source>
        <dbReference type="ARBA" id="ARBA00008791"/>
    </source>
</evidence>
<dbReference type="InterPro" id="IPR006015">
    <property type="entry name" value="Universal_stress_UspA"/>
</dbReference>